<comment type="caution">
    <text evidence="1">The sequence shown here is derived from an EMBL/GenBank/DDBJ whole genome shotgun (WGS) entry which is preliminary data.</text>
</comment>
<evidence type="ECO:0000313" key="1">
    <source>
        <dbReference type="EMBL" id="MBO8191315.1"/>
    </source>
</evidence>
<protein>
    <submittedName>
        <fullName evidence="1">Uncharacterized protein</fullName>
    </submittedName>
</protein>
<keyword evidence="2" id="KW-1185">Reference proteome</keyword>
<dbReference type="Proteomes" id="UP001519064">
    <property type="component" value="Unassembled WGS sequence"/>
</dbReference>
<evidence type="ECO:0000313" key="2">
    <source>
        <dbReference type="Proteomes" id="UP001519064"/>
    </source>
</evidence>
<sequence>MLATDKQIRYLIVLASRVGRVRFDAEFARAVRGTGVEPRGRDETTREAVGRLTTRAARRLATALAGLEHSHEGRRVEPVLCYQQRKMKGFW</sequence>
<dbReference type="EMBL" id="JADKMA010000020">
    <property type="protein sequence ID" value="MBO8191315.1"/>
    <property type="molecule type" value="Genomic_DNA"/>
</dbReference>
<gene>
    <name evidence="1" type="ORF">ITI46_06355</name>
</gene>
<reference evidence="1 2" key="1">
    <citation type="submission" date="2020-11" db="EMBL/GenBank/DDBJ databases">
        <title>Streptomyces spirodelae sp. nov., isolated from duckweed.</title>
        <authorList>
            <person name="Saimee Y."/>
            <person name="Duangmal K."/>
        </authorList>
    </citation>
    <scope>NUCLEOTIDE SEQUENCE [LARGE SCALE GENOMIC DNA]</scope>
    <source>
        <strain evidence="1 2">S16-07</strain>
    </source>
</reference>
<dbReference type="RefSeq" id="WP_209238409.1">
    <property type="nucleotide sequence ID" value="NZ_JADKMA010000020.1"/>
</dbReference>
<organism evidence="1 2">
    <name type="scientific">Streptomyces oryzae</name>
    <dbReference type="NCBI Taxonomy" id="1434886"/>
    <lineage>
        <taxon>Bacteria</taxon>
        <taxon>Bacillati</taxon>
        <taxon>Actinomycetota</taxon>
        <taxon>Actinomycetes</taxon>
        <taxon>Kitasatosporales</taxon>
        <taxon>Streptomycetaceae</taxon>
        <taxon>Streptomyces</taxon>
    </lineage>
</organism>
<proteinExistence type="predicted"/>
<accession>A0ABS3X7F8</accession>
<name>A0ABS3X7F8_9ACTN</name>